<dbReference type="Proteomes" id="UP000695007">
    <property type="component" value="Unplaced"/>
</dbReference>
<evidence type="ECO:0000313" key="3">
    <source>
        <dbReference type="RefSeq" id="XP_011504712.1"/>
    </source>
</evidence>
<keyword evidence="1" id="KW-0175">Coiled coil</keyword>
<evidence type="ECO:0000256" key="1">
    <source>
        <dbReference type="SAM" id="Coils"/>
    </source>
</evidence>
<protein>
    <submittedName>
        <fullName evidence="3">Protein fantom-like</fullName>
    </submittedName>
</protein>
<name>A0AAJ6YUQ5_9HYME</name>
<dbReference type="KEGG" id="csol:105367643"/>
<dbReference type="PANTHER" id="PTHR14240">
    <property type="entry name" value="RETINITIS PIGMENTOSA GTPASE REGULATOR-INTERACTING PROTEIN"/>
    <property type="match status" value="1"/>
</dbReference>
<sequence length="534" mass="61841">MTDHLDRDLHPVKEDSSIDTCHCSIDPRERHIVCKLDRYELEDRYLRLLEEVNSLKKLSNSQEDKIKRLATKLMRYGVNPRTCIATVDVTNDRERLLHLENENSKLKNQMCILRNQLMNNKIFARSPPRVRRLGSTSGLITCRSEGSRLKTPSCQCINIRCGNDEHDIQNYSLKMQEIEKEKKEMMSRIGDLETELATYTSGNQRDKVAENIEYIRIWRQMKRQNEKLIDSQSANEILNEQICQLKSRLEESNKNNVQVNAALEAEKIQVAQMDESILKVKSSEVDMREKDERIIDLINEIKILQQHNSELLDLSSKFDNVEHENDEFKRKIAQQASEQLILKDNIIKEKANVLAFKAANEQLLFKLNELQSNIDLMNIELTSQNKCKINSKNDKQSILNKQALNINSENRKKEFVDSKITEPVKHEKGIQAGEEDHLINESTQTEHFLDSAKTNEKASDDHDELYDENKIQVPRNGNLSRKGMLRLLDQVQINTPLESQNTTRIRHSGTSALSNKSRKQVSKLETLLFGDSCF</sequence>
<proteinExistence type="predicted"/>
<dbReference type="InterPro" id="IPR031139">
    <property type="entry name" value="RPGRIP1_fam"/>
</dbReference>
<dbReference type="RefSeq" id="XP_011504712.1">
    <property type="nucleotide sequence ID" value="XM_011506410.1"/>
</dbReference>
<dbReference type="AlphaFoldDB" id="A0AAJ6YUQ5"/>
<dbReference type="GeneID" id="105367643"/>
<organism evidence="2 3">
    <name type="scientific">Ceratosolen solmsi marchali</name>
    <dbReference type="NCBI Taxonomy" id="326594"/>
    <lineage>
        <taxon>Eukaryota</taxon>
        <taxon>Metazoa</taxon>
        <taxon>Ecdysozoa</taxon>
        <taxon>Arthropoda</taxon>
        <taxon>Hexapoda</taxon>
        <taxon>Insecta</taxon>
        <taxon>Pterygota</taxon>
        <taxon>Neoptera</taxon>
        <taxon>Endopterygota</taxon>
        <taxon>Hymenoptera</taxon>
        <taxon>Apocrita</taxon>
        <taxon>Proctotrupomorpha</taxon>
        <taxon>Chalcidoidea</taxon>
        <taxon>Agaonidae</taxon>
        <taxon>Agaoninae</taxon>
        <taxon>Ceratosolen</taxon>
    </lineage>
</organism>
<accession>A0AAJ6YUQ5</accession>
<reference evidence="3" key="1">
    <citation type="submission" date="2025-08" db="UniProtKB">
        <authorList>
            <consortium name="RefSeq"/>
        </authorList>
    </citation>
    <scope>IDENTIFICATION</scope>
</reference>
<feature type="coiled-coil region" evidence="1">
    <location>
        <begin position="168"/>
        <end position="195"/>
    </location>
</feature>
<dbReference type="PANTHER" id="PTHR14240:SF1">
    <property type="entry name" value="PROTEIN FANTOM-RELATED"/>
    <property type="match status" value="1"/>
</dbReference>
<evidence type="ECO:0000313" key="2">
    <source>
        <dbReference type="Proteomes" id="UP000695007"/>
    </source>
</evidence>
<dbReference type="GO" id="GO:1905515">
    <property type="term" value="P:non-motile cilium assembly"/>
    <property type="evidence" value="ECO:0007669"/>
    <property type="project" value="TreeGrafter"/>
</dbReference>
<dbReference type="GO" id="GO:0035869">
    <property type="term" value="C:ciliary transition zone"/>
    <property type="evidence" value="ECO:0007669"/>
    <property type="project" value="TreeGrafter"/>
</dbReference>
<feature type="coiled-coil region" evidence="1">
    <location>
        <begin position="221"/>
        <end position="380"/>
    </location>
</feature>
<gene>
    <name evidence="3" type="primary">LOC105367643</name>
</gene>
<keyword evidence="2" id="KW-1185">Reference proteome</keyword>